<protein>
    <submittedName>
        <fullName evidence="2">Uncharacterized protein</fullName>
    </submittedName>
</protein>
<comment type="caution">
    <text evidence="2">The sequence shown here is derived from an EMBL/GenBank/DDBJ whole genome shotgun (WGS) entry which is preliminary data.</text>
</comment>
<evidence type="ECO:0000256" key="1">
    <source>
        <dbReference type="SAM" id="MobiDB-lite"/>
    </source>
</evidence>
<name>A0A8X6R522_TRICX</name>
<evidence type="ECO:0000313" key="3">
    <source>
        <dbReference type="Proteomes" id="UP000887159"/>
    </source>
</evidence>
<evidence type="ECO:0000313" key="2">
    <source>
        <dbReference type="EMBL" id="GFX88556.1"/>
    </source>
</evidence>
<reference evidence="2" key="1">
    <citation type="submission" date="2020-08" db="EMBL/GenBank/DDBJ databases">
        <title>Multicomponent nature underlies the extraordinary mechanical properties of spider dragline silk.</title>
        <authorList>
            <person name="Kono N."/>
            <person name="Nakamura H."/>
            <person name="Mori M."/>
            <person name="Yoshida Y."/>
            <person name="Ohtoshi R."/>
            <person name="Malay A.D."/>
            <person name="Moran D.A.P."/>
            <person name="Tomita M."/>
            <person name="Numata K."/>
            <person name="Arakawa K."/>
        </authorList>
    </citation>
    <scope>NUCLEOTIDE SEQUENCE</scope>
</reference>
<organism evidence="2 3">
    <name type="scientific">Trichonephila clavipes</name>
    <name type="common">Golden silk orbweaver</name>
    <name type="synonym">Nephila clavipes</name>
    <dbReference type="NCBI Taxonomy" id="2585209"/>
    <lineage>
        <taxon>Eukaryota</taxon>
        <taxon>Metazoa</taxon>
        <taxon>Ecdysozoa</taxon>
        <taxon>Arthropoda</taxon>
        <taxon>Chelicerata</taxon>
        <taxon>Arachnida</taxon>
        <taxon>Araneae</taxon>
        <taxon>Araneomorphae</taxon>
        <taxon>Entelegynae</taxon>
        <taxon>Araneoidea</taxon>
        <taxon>Nephilidae</taxon>
        <taxon>Trichonephila</taxon>
    </lineage>
</organism>
<dbReference type="Proteomes" id="UP000887159">
    <property type="component" value="Unassembled WGS sequence"/>
</dbReference>
<accession>A0A8X6R522</accession>
<proteinExistence type="predicted"/>
<dbReference type="EMBL" id="BMAU01021053">
    <property type="protein sequence ID" value="GFX88556.1"/>
    <property type="molecule type" value="Genomic_DNA"/>
</dbReference>
<gene>
    <name evidence="2" type="ORF">TNCV_2659671</name>
</gene>
<dbReference type="AlphaFoldDB" id="A0A8X6R522"/>
<keyword evidence="3" id="KW-1185">Reference proteome</keyword>
<sequence length="123" mass="14281">MESVILICRKGGAETDVKWVYNTEKTSELNFRNEATTSYCHRNCGQAGHTTGDVTYDTGASEINRLYHNPGERVKERDRDRDRRGGCMQEVADRGKKPEVMSWRARGEEHRKWRAQTVRKAYE</sequence>
<feature type="region of interest" description="Disordered" evidence="1">
    <location>
        <begin position="70"/>
        <end position="123"/>
    </location>
</feature>
<feature type="compositionally biased region" description="Basic and acidic residues" evidence="1">
    <location>
        <begin position="70"/>
        <end position="111"/>
    </location>
</feature>